<organism evidence="2 3">
    <name type="scientific">Candidatus Chloroploca asiatica</name>
    <dbReference type="NCBI Taxonomy" id="1506545"/>
    <lineage>
        <taxon>Bacteria</taxon>
        <taxon>Bacillati</taxon>
        <taxon>Chloroflexota</taxon>
        <taxon>Chloroflexia</taxon>
        <taxon>Chloroflexales</taxon>
        <taxon>Chloroflexineae</taxon>
        <taxon>Oscillochloridaceae</taxon>
        <taxon>Candidatus Chloroploca</taxon>
    </lineage>
</organism>
<evidence type="ECO:0000313" key="3">
    <source>
        <dbReference type="Proteomes" id="UP000220922"/>
    </source>
</evidence>
<feature type="region of interest" description="Disordered" evidence="1">
    <location>
        <begin position="30"/>
        <end position="57"/>
    </location>
</feature>
<dbReference type="EMBL" id="LYXE01000008">
    <property type="protein sequence ID" value="PDW01343.1"/>
    <property type="molecule type" value="Genomic_DNA"/>
</dbReference>
<accession>A0A2H3KRS8</accession>
<keyword evidence="3" id="KW-1185">Reference proteome</keyword>
<protein>
    <submittedName>
        <fullName evidence="2">Uncharacterized protein</fullName>
    </submittedName>
</protein>
<evidence type="ECO:0000313" key="2">
    <source>
        <dbReference type="EMBL" id="PDW01343.1"/>
    </source>
</evidence>
<gene>
    <name evidence="2" type="ORF">A9Q02_21100</name>
</gene>
<name>A0A2H3KRS8_9CHLR</name>
<proteinExistence type="predicted"/>
<dbReference type="RefSeq" id="WP_141508618.1">
    <property type="nucleotide sequence ID" value="NZ_LYXE01000008.1"/>
</dbReference>
<sequence>MICADAPAETASLLFALGITHAYNTFAPPCAGEPTAPPLTRNGREGTPAGGGGGPAAAWHRILTLTG</sequence>
<dbReference type="Proteomes" id="UP000220922">
    <property type="component" value="Unassembled WGS sequence"/>
</dbReference>
<comment type="caution">
    <text evidence="2">The sequence shown here is derived from an EMBL/GenBank/DDBJ whole genome shotgun (WGS) entry which is preliminary data.</text>
</comment>
<dbReference type="AlphaFoldDB" id="A0A2H3KRS8"/>
<evidence type="ECO:0000256" key="1">
    <source>
        <dbReference type="SAM" id="MobiDB-lite"/>
    </source>
</evidence>
<reference evidence="2 3" key="1">
    <citation type="submission" date="2016-05" db="EMBL/GenBank/DDBJ databases">
        <authorList>
            <person name="Lavstsen T."/>
            <person name="Jespersen J.S."/>
        </authorList>
    </citation>
    <scope>NUCLEOTIDE SEQUENCE [LARGE SCALE GENOMIC DNA]</scope>
    <source>
        <strain evidence="2 3">B7-9</strain>
    </source>
</reference>